<feature type="region of interest" description="Disordered" evidence="1">
    <location>
        <begin position="529"/>
        <end position="550"/>
    </location>
</feature>
<keyword evidence="3" id="KW-1185">Reference proteome</keyword>
<evidence type="ECO:0000256" key="1">
    <source>
        <dbReference type="SAM" id="MobiDB-lite"/>
    </source>
</evidence>
<dbReference type="OrthoDB" id="2504266at2759"/>
<accession>A0A0E1S4L7</accession>
<feature type="compositionally biased region" description="Basic and acidic residues" evidence="1">
    <location>
        <begin position="247"/>
        <end position="275"/>
    </location>
</feature>
<dbReference type="OMA" id="PAEEWMG"/>
<dbReference type="KEGG" id="cim:CIMG_00744"/>
<dbReference type="Pfam" id="PF20566">
    <property type="entry name" value="Eap1"/>
    <property type="match status" value="1"/>
</dbReference>
<reference evidence="3" key="2">
    <citation type="journal article" date="2010" name="Genome Res.">
        <title>Population genomic sequencing of Coccidioides fungi reveals recent hybridization and transposon control.</title>
        <authorList>
            <person name="Neafsey D.E."/>
            <person name="Barker B.M."/>
            <person name="Sharpton T.J."/>
            <person name="Stajich J.E."/>
            <person name="Park D.J."/>
            <person name="Whiston E."/>
            <person name="Hung C.-Y."/>
            <person name="McMahan C."/>
            <person name="White J."/>
            <person name="Sykes S."/>
            <person name="Heiman D."/>
            <person name="Young S."/>
            <person name="Zeng Q."/>
            <person name="Abouelleil A."/>
            <person name="Aftuck L."/>
            <person name="Bessette D."/>
            <person name="Brown A."/>
            <person name="FitzGerald M."/>
            <person name="Lui A."/>
            <person name="Macdonald J.P."/>
            <person name="Priest M."/>
            <person name="Orbach M.J."/>
            <person name="Galgiani J.N."/>
            <person name="Kirkland T.N."/>
            <person name="Cole G.T."/>
            <person name="Birren B.W."/>
            <person name="Henn M.R."/>
            <person name="Taylor J.W."/>
            <person name="Rounsley S.D."/>
        </authorList>
    </citation>
    <scope>GENOME REANNOTATION</scope>
    <source>
        <strain evidence="3">RS</strain>
    </source>
</reference>
<feature type="region of interest" description="Disordered" evidence="1">
    <location>
        <begin position="693"/>
        <end position="718"/>
    </location>
</feature>
<dbReference type="GeneID" id="4565915"/>
<dbReference type="AlphaFoldDB" id="A0A0E1S4L7"/>
<feature type="compositionally biased region" description="Polar residues" evidence="1">
    <location>
        <begin position="48"/>
        <end position="61"/>
    </location>
</feature>
<sequence>MAIIRYQPEELLRLRESPLVIKPDNLPPIEEWMGPIPDPTAQKKNPRDPTNQLESANNQRRPSFFESRHISRTSNSEDLVLGPPKTSFASATRGFGKSIDATDRSFKNNDHDDTKQDRFGGFRDKFFKDREYGDRDKDPDRRDNRTNLTNGRRMNRDDREDWNSRPRRNFGLEEDRDRRPRRSGDGDRWDGRDSKEHRDQQDGGERVNRDRDQGRFPGRRDTPARQRHDQFWHRDGESQDTGEPEEDKTPIRNREWRRGLHGPDRDWNRPVKQEQDPEWMDSTARSDTKEAHTQEDFQRWKERMKAGAAQVSGDTKKEVEPEPPKQEPKTVETKRVDGEMFSSLDPSFQTDAGLDNFFGLFGGHKATQDSPLENLAPESKKETPKPVKSSRFAGFFNTQNEAKEAEPPQSGTPRPASTDADQEGFQRILQMLGGNKSRNATPQVEEPNQPRPPLMQIPQSDFAKAPPPATYPLRETFNRQEYMNFQDQAPRDKAPPGLENLLAQKAPKENNAHGRDTEFLLRLMQQSKLSTQTPTGQNPPSSQGPAGRGLIDLLAGNQGVQVQKNPVYIDDPAIANFRQSNANDPRNQLRRRPTGGPTGYFDEMPYPGATSGNHTPSNPPGLRPQGPPQQPMNIQRPPGLEHVNPNNWPNQQIPQQSNQMMLPPGLPAPQTRNINANFSPAHPMPLPAGMTPSAERPQFQRGASANGPTGFAPPPGIMPPPGYLNMNAPPPSGFPLMPHSVEAMMNLSHGHPGHYGAGPQQGPHQPSSRQLLEMFTQHGGNPGDGNVGARSGAGMMGPAGPYR</sequence>
<feature type="compositionally biased region" description="Pro residues" evidence="1">
    <location>
        <begin position="617"/>
        <end position="630"/>
    </location>
</feature>
<feature type="region of interest" description="Disordered" evidence="1">
    <location>
        <begin position="26"/>
        <end position="337"/>
    </location>
</feature>
<dbReference type="InterPro" id="IPR046784">
    <property type="entry name" value="Eap1"/>
</dbReference>
<feature type="compositionally biased region" description="Polar residues" evidence="1">
    <location>
        <begin position="529"/>
        <end position="544"/>
    </location>
</feature>
<feature type="compositionally biased region" description="Basic and acidic residues" evidence="1">
    <location>
        <begin position="154"/>
        <end position="237"/>
    </location>
</feature>
<feature type="region of interest" description="Disordered" evidence="1">
    <location>
        <begin position="578"/>
        <end position="639"/>
    </location>
</feature>
<feature type="compositionally biased region" description="Basic and acidic residues" evidence="1">
    <location>
        <begin position="100"/>
        <end position="145"/>
    </location>
</feature>
<feature type="compositionally biased region" description="Basic and acidic residues" evidence="1">
    <location>
        <begin position="314"/>
        <end position="337"/>
    </location>
</feature>
<dbReference type="InParanoid" id="A0A0E1S4L7"/>
<feature type="region of interest" description="Disordered" evidence="1">
    <location>
        <begin position="362"/>
        <end position="472"/>
    </location>
</feature>
<evidence type="ECO:0000313" key="2">
    <source>
        <dbReference type="EMBL" id="EAS35390.1"/>
    </source>
</evidence>
<organism evidence="2 3">
    <name type="scientific">Coccidioides immitis (strain RS)</name>
    <name type="common">Valley fever fungus</name>
    <dbReference type="NCBI Taxonomy" id="246410"/>
    <lineage>
        <taxon>Eukaryota</taxon>
        <taxon>Fungi</taxon>
        <taxon>Dikarya</taxon>
        <taxon>Ascomycota</taxon>
        <taxon>Pezizomycotina</taxon>
        <taxon>Eurotiomycetes</taxon>
        <taxon>Eurotiomycetidae</taxon>
        <taxon>Onygenales</taxon>
        <taxon>Onygenaceae</taxon>
        <taxon>Coccidioides</taxon>
    </lineage>
</organism>
<protein>
    <submittedName>
        <fullName evidence="2">Uncharacterized protein</fullName>
    </submittedName>
</protein>
<evidence type="ECO:0000313" key="3">
    <source>
        <dbReference type="Proteomes" id="UP000001261"/>
    </source>
</evidence>
<dbReference type="EMBL" id="GG704911">
    <property type="protein sequence ID" value="EAS35390.1"/>
    <property type="molecule type" value="Genomic_DNA"/>
</dbReference>
<dbReference type="STRING" id="246410.A0A0E1S4L7"/>
<dbReference type="RefSeq" id="XP_001246973.1">
    <property type="nucleotide sequence ID" value="XM_001246972.2"/>
</dbReference>
<feature type="region of interest" description="Disordered" evidence="1">
    <location>
        <begin position="778"/>
        <end position="803"/>
    </location>
</feature>
<dbReference type="VEuPathDB" id="FungiDB:CIMG_00744"/>
<proteinExistence type="predicted"/>
<feature type="compositionally biased region" description="Basic and acidic residues" evidence="1">
    <location>
        <begin position="284"/>
        <end position="305"/>
    </location>
</feature>
<reference evidence="3" key="1">
    <citation type="journal article" date="2009" name="Genome Res.">
        <title>Comparative genomic analyses of the human fungal pathogens Coccidioides and their relatives.</title>
        <authorList>
            <person name="Sharpton T.J."/>
            <person name="Stajich J.E."/>
            <person name="Rounsley S.D."/>
            <person name="Gardner M.J."/>
            <person name="Wortman J.R."/>
            <person name="Jordar V.S."/>
            <person name="Maiti R."/>
            <person name="Kodira C.D."/>
            <person name="Neafsey D.E."/>
            <person name="Zeng Q."/>
            <person name="Hung C.-Y."/>
            <person name="McMahan C."/>
            <person name="Muszewska A."/>
            <person name="Grynberg M."/>
            <person name="Mandel M.A."/>
            <person name="Kellner E.M."/>
            <person name="Barker B.M."/>
            <person name="Galgiani J.N."/>
            <person name="Orbach M.J."/>
            <person name="Kirkland T.N."/>
            <person name="Cole G.T."/>
            <person name="Henn M.R."/>
            <person name="Birren B.W."/>
            <person name="Taylor J.W."/>
        </authorList>
    </citation>
    <scope>NUCLEOTIDE SEQUENCE [LARGE SCALE GENOMIC DNA]</scope>
    <source>
        <strain evidence="3">RS</strain>
    </source>
</reference>
<name>A0A0E1S4L7_COCIM</name>
<dbReference type="Proteomes" id="UP000001261">
    <property type="component" value="Unassembled WGS sequence"/>
</dbReference>
<gene>
    <name evidence="2" type="ORF">CIMG_00744</name>
</gene>